<proteinExistence type="predicted"/>
<sequence length="276" mass="30945">MSDSKQGRQVIRPRDKQAGLVVHQQSKRTGTVRNLRIQFSRPLDSLDANTQTGQAESEGKWTVQTVRNLGVLFDHMLSFDQHVKSITRTAFFHLRNIAKIRPMLSTADAEMLIHANQKTLTLSSLHWLPINASHSGLQELASQFQKLKRNQQETAFSYRNDLKPTSLRSHLAPRTGRQWPAVRQYSSIDREKGHQNIAAAGPRPRRDQPSGPGPSAGQLIQATATHDVRLPGTLTVRLDSAACQARLPAKNDYVPVSHTRSHMNKHTNTCTHTDTH</sequence>
<evidence type="ECO:0000256" key="1">
    <source>
        <dbReference type="SAM" id="MobiDB-lite"/>
    </source>
</evidence>
<keyword evidence="3" id="KW-1185">Reference proteome</keyword>
<feature type="region of interest" description="Disordered" evidence="1">
    <location>
        <begin position="172"/>
        <end position="218"/>
    </location>
</feature>
<organism evidence="2 3">
    <name type="scientific">Merluccius polli</name>
    <name type="common">Benguela hake</name>
    <name type="synonym">Merluccius cadenati</name>
    <dbReference type="NCBI Taxonomy" id="89951"/>
    <lineage>
        <taxon>Eukaryota</taxon>
        <taxon>Metazoa</taxon>
        <taxon>Chordata</taxon>
        <taxon>Craniata</taxon>
        <taxon>Vertebrata</taxon>
        <taxon>Euteleostomi</taxon>
        <taxon>Actinopterygii</taxon>
        <taxon>Neopterygii</taxon>
        <taxon>Teleostei</taxon>
        <taxon>Neoteleostei</taxon>
        <taxon>Acanthomorphata</taxon>
        <taxon>Zeiogadaria</taxon>
        <taxon>Gadariae</taxon>
        <taxon>Gadiformes</taxon>
        <taxon>Gadoidei</taxon>
        <taxon>Merlucciidae</taxon>
        <taxon>Merluccius</taxon>
    </lineage>
</organism>
<protein>
    <submittedName>
        <fullName evidence="2">Uncharacterized protein</fullName>
    </submittedName>
</protein>
<gene>
    <name evidence="2" type="ORF">N1851_025862</name>
</gene>
<comment type="caution">
    <text evidence="2">The sequence shown here is derived from an EMBL/GenBank/DDBJ whole genome shotgun (WGS) entry which is preliminary data.</text>
</comment>
<reference evidence="2" key="1">
    <citation type="journal article" date="2023" name="Front. Mar. Sci.">
        <title>A new Merluccius polli reference genome to investigate the effects of global change in West African waters.</title>
        <authorList>
            <person name="Mateo J.L."/>
            <person name="Blanco-Fernandez C."/>
            <person name="Garcia-Vazquez E."/>
            <person name="Machado-Schiaffino G."/>
        </authorList>
    </citation>
    <scope>NUCLEOTIDE SEQUENCE</scope>
    <source>
        <strain evidence="2">C29</strain>
        <tissue evidence="2">Fin</tissue>
    </source>
</reference>
<feature type="region of interest" description="Disordered" evidence="1">
    <location>
        <begin position="1"/>
        <end position="25"/>
    </location>
</feature>
<dbReference type="AlphaFoldDB" id="A0AA47MCW2"/>
<accession>A0AA47MCW2</accession>
<dbReference type="EMBL" id="JAOPHQ010004841">
    <property type="protein sequence ID" value="KAK0137938.1"/>
    <property type="molecule type" value="Genomic_DNA"/>
</dbReference>
<name>A0AA47MCW2_MERPO</name>
<evidence type="ECO:0000313" key="2">
    <source>
        <dbReference type="EMBL" id="KAK0137938.1"/>
    </source>
</evidence>
<dbReference type="Proteomes" id="UP001174136">
    <property type="component" value="Unassembled WGS sequence"/>
</dbReference>
<evidence type="ECO:0000313" key="3">
    <source>
        <dbReference type="Proteomes" id="UP001174136"/>
    </source>
</evidence>